<evidence type="ECO:0000313" key="2">
    <source>
        <dbReference type="EMBL" id="GAF70393.1"/>
    </source>
</evidence>
<feature type="domain" description="EF-hand" evidence="1">
    <location>
        <begin position="9"/>
        <end position="30"/>
    </location>
</feature>
<protein>
    <recommendedName>
        <fullName evidence="1">EF-hand domain-containing protein</fullName>
    </recommendedName>
</protein>
<proteinExistence type="predicted"/>
<dbReference type="GO" id="GO:0005509">
    <property type="term" value="F:calcium ion binding"/>
    <property type="evidence" value="ECO:0007669"/>
    <property type="project" value="InterPro"/>
</dbReference>
<reference evidence="2" key="1">
    <citation type="journal article" date="2014" name="Front. Microbiol.">
        <title>High frequency of phylogenetically diverse reductive dehalogenase-homologous genes in deep subseafloor sedimentary metagenomes.</title>
        <authorList>
            <person name="Kawai M."/>
            <person name="Futagami T."/>
            <person name="Toyoda A."/>
            <person name="Takaki Y."/>
            <person name="Nishi S."/>
            <person name="Hori S."/>
            <person name="Arai W."/>
            <person name="Tsubouchi T."/>
            <person name="Morono Y."/>
            <person name="Uchiyama I."/>
            <person name="Ito T."/>
            <person name="Fujiyama A."/>
            <person name="Inagaki F."/>
            <person name="Takami H."/>
        </authorList>
    </citation>
    <scope>NUCLEOTIDE SEQUENCE</scope>
    <source>
        <strain evidence="2">Expedition CK06-06</strain>
    </source>
</reference>
<dbReference type="InterPro" id="IPR011992">
    <property type="entry name" value="EF-hand-dom_pair"/>
</dbReference>
<dbReference type="InterPro" id="IPR002048">
    <property type="entry name" value="EF_hand_dom"/>
</dbReference>
<dbReference type="Pfam" id="PF13202">
    <property type="entry name" value="EF-hand_5"/>
    <property type="match status" value="1"/>
</dbReference>
<dbReference type="PROSITE" id="PS00018">
    <property type="entry name" value="EF_HAND_1"/>
    <property type="match status" value="1"/>
</dbReference>
<gene>
    <name evidence="2" type="ORF">S01H1_07647</name>
</gene>
<dbReference type="PROSITE" id="PS50222">
    <property type="entry name" value="EF_HAND_2"/>
    <property type="match status" value="1"/>
</dbReference>
<organism evidence="2">
    <name type="scientific">marine sediment metagenome</name>
    <dbReference type="NCBI Taxonomy" id="412755"/>
    <lineage>
        <taxon>unclassified sequences</taxon>
        <taxon>metagenomes</taxon>
        <taxon>ecological metagenomes</taxon>
    </lineage>
</organism>
<feature type="non-terminal residue" evidence="2">
    <location>
        <position position="1"/>
    </location>
</feature>
<sequence length="30" mass="3421">EFTGSKSNFESIDINSDGFITAEELRNSRR</sequence>
<evidence type="ECO:0000259" key="1">
    <source>
        <dbReference type="PROSITE" id="PS50222"/>
    </source>
</evidence>
<dbReference type="Gene3D" id="1.10.238.10">
    <property type="entry name" value="EF-hand"/>
    <property type="match status" value="1"/>
</dbReference>
<dbReference type="AlphaFoldDB" id="X0RNN1"/>
<dbReference type="SUPFAM" id="SSF47473">
    <property type="entry name" value="EF-hand"/>
    <property type="match status" value="1"/>
</dbReference>
<accession>X0RNN1</accession>
<comment type="caution">
    <text evidence="2">The sequence shown here is derived from an EMBL/GenBank/DDBJ whole genome shotgun (WGS) entry which is preliminary data.</text>
</comment>
<name>X0RNN1_9ZZZZ</name>
<dbReference type="InterPro" id="IPR018247">
    <property type="entry name" value="EF_Hand_1_Ca_BS"/>
</dbReference>
<dbReference type="EMBL" id="BARS01003935">
    <property type="protein sequence ID" value="GAF70393.1"/>
    <property type="molecule type" value="Genomic_DNA"/>
</dbReference>